<keyword evidence="2 5" id="KW-0812">Transmembrane</keyword>
<accession>A0A645FAZ8</accession>
<evidence type="ECO:0000259" key="6">
    <source>
        <dbReference type="Pfam" id="PF12698"/>
    </source>
</evidence>
<dbReference type="AlphaFoldDB" id="A0A645FAZ8"/>
<dbReference type="GO" id="GO:0140359">
    <property type="term" value="F:ABC-type transporter activity"/>
    <property type="evidence" value="ECO:0007669"/>
    <property type="project" value="InterPro"/>
</dbReference>
<gene>
    <name evidence="7" type="ORF">SDC9_158794</name>
</gene>
<dbReference type="InterPro" id="IPR013525">
    <property type="entry name" value="ABC2_TM"/>
</dbReference>
<dbReference type="EMBL" id="VSSQ01057710">
    <property type="protein sequence ID" value="MPN11491.1"/>
    <property type="molecule type" value="Genomic_DNA"/>
</dbReference>
<keyword evidence="4 5" id="KW-0472">Membrane</keyword>
<dbReference type="Pfam" id="PF12698">
    <property type="entry name" value="ABC2_membrane_3"/>
    <property type="match status" value="1"/>
</dbReference>
<evidence type="ECO:0000256" key="5">
    <source>
        <dbReference type="SAM" id="Phobius"/>
    </source>
</evidence>
<dbReference type="GO" id="GO:0016020">
    <property type="term" value="C:membrane"/>
    <property type="evidence" value="ECO:0007669"/>
    <property type="project" value="UniProtKB-SubCell"/>
</dbReference>
<evidence type="ECO:0000313" key="7">
    <source>
        <dbReference type="EMBL" id="MPN11491.1"/>
    </source>
</evidence>
<sequence length="172" mass="18835">MFIMAAYVFLDKKEGVIRAYAVTASSVARYLLSKIFVVLLTATVSGLIVLIPVMGGKINYALALLLLLTTGFFSSVLGLLFASFYKDIAKAFGMIFFILVLMMAPAISYFLPGWNPLWVKFIPSDPILQGFKEIVLGKGSIAYVLFASAGFLAAGIALFFVTQFRFRKTLSV</sequence>
<evidence type="ECO:0000256" key="2">
    <source>
        <dbReference type="ARBA" id="ARBA00022692"/>
    </source>
</evidence>
<keyword evidence="3 5" id="KW-1133">Transmembrane helix</keyword>
<proteinExistence type="predicted"/>
<comment type="caution">
    <text evidence="7">The sequence shown here is derived from an EMBL/GenBank/DDBJ whole genome shotgun (WGS) entry which is preliminary data.</text>
</comment>
<feature type="transmembrane region" description="Helical" evidence="5">
    <location>
        <begin position="141"/>
        <end position="161"/>
    </location>
</feature>
<evidence type="ECO:0000256" key="3">
    <source>
        <dbReference type="ARBA" id="ARBA00022989"/>
    </source>
</evidence>
<comment type="subcellular location">
    <subcellularLocation>
        <location evidence="1">Membrane</location>
        <topology evidence="1">Multi-pass membrane protein</topology>
    </subcellularLocation>
</comment>
<name>A0A645FAZ8_9ZZZZ</name>
<feature type="transmembrane region" description="Helical" evidence="5">
    <location>
        <begin position="60"/>
        <end position="84"/>
    </location>
</feature>
<reference evidence="7" key="1">
    <citation type="submission" date="2019-08" db="EMBL/GenBank/DDBJ databases">
        <authorList>
            <person name="Kucharzyk K."/>
            <person name="Murdoch R.W."/>
            <person name="Higgins S."/>
            <person name="Loffler F."/>
        </authorList>
    </citation>
    <scope>NUCLEOTIDE SEQUENCE</scope>
</reference>
<feature type="transmembrane region" description="Helical" evidence="5">
    <location>
        <begin position="35"/>
        <end position="54"/>
    </location>
</feature>
<feature type="domain" description="ABC-2 type transporter transmembrane" evidence="6">
    <location>
        <begin position="2"/>
        <end position="161"/>
    </location>
</feature>
<protein>
    <recommendedName>
        <fullName evidence="6">ABC-2 type transporter transmembrane domain-containing protein</fullName>
    </recommendedName>
</protein>
<organism evidence="7">
    <name type="scientific">bioreactor metagenome</name>
    <dbReference type="NCBI Taxonomy" id="1076179"/>
    <lineage>
        <taxon>unclassified sequences</taxon>
        <taxon>metagenomes</taxon>
        <taxon>ecological metagenomes</taxon>
    </lineage>
</organism>
<evidence type="ECO:0000256" key="1">
    <source>
        <dbReference type="ARBA" id="ARBA00004141"/>
    </source>
</evidence>
<feature type="transmembrane region" description="Helical" evidence="5">
    <location>
        <begin position="91"/>
        <end position="111"/>
    </location>
</feature>
<evidence type="ECO:0000256" key="4">
    <source>
        <dbReference type="ARBA" id="ARBA00023136"/>
    </source>
</evidence>